<dbReference type="STRING" id="1441095.AM592_04995"/>
<dbReference type="SMART" id="SM00983">
    <property type="entry name" value="TPK_B1_binding"/>
    <property type="match status" value="1"/>
</dbReference>
<protein>
    <recommendedName>
        <fullName evidence="5">Thiamine diphosphokinase</fullName>
        <ecNumber evidence="5">2.7.6.2</ecNumber>
    </recommendedName>
</protein>
<reference evidence="7 8" key="2">
    <citation type="journal article" date="2016" name="Int. J. Syst. Evol. Microbiol.">
        <title>Bacillus gobiensis sp. nov., isolated from a soil sample.</title>
        <authorList>
            <person name="Liu B."/>
            <person name="Liu G.H."/>
            <person name="Cetin S."/>
            <person name="Schumann P."/>
            <person name="Pan Z.Z."/>
            <person name="Chen Q.Q."/>
        </authorList>
    </citation>
    <scope>NUCLEOTIDE SEQUENCE [LARGE SCALE GENOMIC DNA]</scope>
    <source>
        <strain evidence="7 8">FJAT-4402</strain>
    </source>
</reference>
<dbReference type="Gene3D" id="3.40.50.10240">
    <property type="entry name" value="Thiamin pyrophosphokinase, catalytic domain"/>
    <property type="match status" value="1"/>
</dbReference>
<keyword evidence="3 7" id="KW-0418">Kinase</keyword>
<dbReference type="EC" id="2.7.6.2" evidence="5"/>
<dbReference type="GO" id="GO:0005524">
    <property type="term" value="F:ATP binding"/>
    <property type="evidence" value="ECO:0007669"/>
    <property type="project" value="UniProtKB-KW"/>
</dbReference>
<evidence type="ECO:0000256" key="4">
    <source>
        <dbReference type="ARBA" id="ARBA00022840"/>
    </source>
</evidence>
<dbReference type="PANTHER" id="PTHR41299">
    <property type="entry name" value="THIAMINE PYROPHOSPHOKINASE"/>
    <property type="match status" value="1"/>
</dbReference>
<evidence type="ECO:0000313" key="7">
    <source>
        <dbReference type="EMBL" id="ALC81018.1"/>
    </source>
</evidence>
<dbReference type="GO" id="GO:0030975">
    <property type="term" value="F:thiamine binding"/>
    <property type="evidence" value="ECO:0007669"/>
    <property type="project" value="InterPro"/>
</dbReference>
<keyword evidence="1" id="KW-0808">Transferase</keyword>
<accession>A0A0M4FSM5</accession>
<keyword evidence="2" id="KW-0547">Nucleotide-binding</keyword>
<proteinExistence type="predicted"/>
<dbReference type="SUPFAM" id="SSF63862">
    <property type="entry name" value="Thiamin pyrophosphokinase, substrate-binding domain"/>
    <property type="match status" value="1"/>
</dbReference>
<evidence type="ECO:0000256" key="1">
    <source>
        <dbReference type="ARBA" id="ARBA00022679"/>
    </source>
</evidence>
<dbReference type="OrthoDB" id="9804377at2"/>
<dbReference type="Proteomes" id="UP000067625">
    <property type="component" value="Chromosome"/>
</dbReference>
<dbReference type="Pfam" id="PF04263">
    <property type="entry name" value="TPK_catalytic"/>
    <property type="match status" value="1"/>
</dbReference>
<name>A0A0M4FSM5_9BACI</name>
<dbReference type="InterPro" id="IPR036759">
    <property type="entry name" value="TPK_catalytic_sf"/>
</dbReference>
<dbReference type="PATRIC" id="fig|1441095.3.peg.1092"/>
<dbReference type="InterPro" id="IPR007371">
    <property type="entry name" value="TPK_catalytic"/>
</dbReference>
<dbReference type="InterPro" id="IPR006282">
    <property type="entry name" value="Thi_PPkinase"/>
</dbReference>
<dbReference type="Pfam" id="PF04265">
    <property type="entry name" value="TPK_B1_binding"/>
    <property type="match status" value="1"/>
</dbReference>
<dbReference type="EMBL" id="CP012600">
    <property type="protein sequence ID" value="ALC81018.1"/>
    <property type="molecule type" value="Genomic_DNA"/>
</dbReference>
<dbReference type="AlphaFoldDB" id="A0A0M4FSM5"/>
<gene>
    <name evidence="7" type="ORF">AM592_04995</name>
</gene>
<keyword evidence="4" id="KW-0067">ATP-binding</keyword>
<dbReference type="PANTHER" id="PTHR41299:SF1">
    <property type="entry name" value="THIAMINE PYROPHOSPHOKINASE"/>
    <property type="match status" value="1"/>
</dbReference>
<evidence type="ECO:0000256" key="2">
    <source>
        <dbReference type="ARBA" id="ARBA00022741"/>
    </source>
</evidence>
<dbReference type="GO" id="GO:0016301">
    <property type="term" value="F:kinase activity"/>
    <property type="evidence" value="ECO:0007669"/>
    <property type="project" value="UniProtKB-KW"/>
</dbReference>
<feature type="domain" description="Thiamin pyrophosphokinase thiamin-binding" evidence="6">
    <location>
        <begin position="142"/>
        <end position="208"/>
    </location>
</feature>
<dbReference type="CDD" id="cd07995">
    <property type="entry name" value="TPK"/>
    <property type="match status" value="1"/>
</dbReference>
<keyword evidence="8" id="KW-1185">Reference proteome</keyword>
<dbReference type="InterPro" id="IPR007373">
    <property type="entry name" value="Thiamin_PyroPKinase_B1-bd"/>
</dbReference>
<dbReference type="RefSeq" id="WP_053602769.1">
    <property type="nucleotide sequence ID" value="NZ_CP012600.1"/>
</dbReference>
<dbReference type="InterPro" id="IPR053149">
    <property type="entry name" value="TPK"/>
</dbReference>
<evidence type="ECO:0000256" key="3">
    <source>
        <dbReference type="ARBA" id="ARBA00022777"/>
    </source>
</evidence>
<evidence type="ECO:0000256" key="5">
    <source>
        <dbReference type="NCBIfam" id="TIGR01378"/>
    </source>
</evidence>
<dbReference type="GO" id="GO:0006772">
    <property type="term" value="P:thiamine metabolic process"/>
    <property type="evidence" value="ECO:0007669"/>
    <property type="project" value="UniProtKB-UniRule"/>
</dbReference>
<sequence>MQRVCIVAGGPENLLPDLREYDEKGTQWAGVDKGTVYLVNSGIMPQEAFGDFDSITLVEKDIIERKASHIHIYQREKDQTDLEIAVDWALSQSPKELLLFGITGGRMDHALVNIQLLCKSINTKTQMVLIDKQNRIQMFSPGSYTVEKDSAKKYISFLPFSEKVRGLTLEGFKYSLDNMHIEPGSTLCISNELNFSIGTFSFTNGILIMVRSSD</sequence>
<dbReference type="GO" id="GO:0004788">
    <property type="term" value="F:thiamine diphosphokinase activity"/>
    <property type="evidence" value="ECO:0007669"/>
    <property type="project" value="UniProtKB-UniRule"/>
</dbReference>
<dbReference type="SUPFAM" id="SSF63999">
    <property type="entry name" value="Thiamin pyrophosphokinase, catalytic domain"/>
    <property type="match status" value="1"/>
</dbReference>
<dbReference type="InterPro" id="IPR036371">
    <property type="entry name" value="TPK_B1-bd_sf"/>
</dbReference>
<dbReference type="NCBIfam" id="TIGR01378">
    <property type="entry name" value="thi_PPkinase"/>
    <property type="match status" value="1"/>
</dbReference>
<reference evidence="8" key="1">
    <citation type="submission" date="2015-08" db="EMBL/GenBank/DDBJ databases">
        <title>Genome sequencing project for genomic taxonomy and phylogenomics of Bacillus-like bacteria.</title>
        <authorList>
            <person name="Liu B."/>
            <person name="Wang J."/>
            <person name="Zhu Y."/>
            <person name="Liu G."/>
            <person name="Chen Q."/>
            <person name="Chen Z."/>
            <person name="Lan J."/>
            <person name="Che J."/>
            <person name="Ge C."/>
            <person name="Shi H."/>
            <person name="Pan Z."/>
            <person name="Liu X."/>
        </authorList>
    </citation>
    <scope>NUCLEOTIDE SEQUENCE [LARGE SCALE GENOMIC DNA]</scope>
    <source>
        <strain evidence="8">FJAT-4402</strain>
    </source>
</reference>
<evidence type="ECO:0000259" key="6">
    <source>
        <dbReference type="SMART" id="SM00983"/>
    </source>
</evidence>
<organism evidence="7 8">
    <name type="scientific">Bacillus gobiensis</name>
    <dbReference type="NCBI Taxonomy" id="1441095"/>
    <lineage>
        <taxon>Bacteria</taxon>
        <taxon>Bacillati</taxon>
        <taxon>Bacillota</taxon>
        <taxon>Bacilli</taxon>
        <taxon>Bacillales</taxon>
        <taxon>Bacillaceae</taxon>
        <taxon>Bacillus</taxon>
    </lineage>
</organism>
<evidence type="ECO:0000313" key="8">
    <source>
        <dbReference type="Proteomes" id="UP000067625"/>
    </source>
</evidence>
<dbReference type="GO" id="GO:0009229">
    <property type="term" value="P:thiamine diphosphate biosynthetic process"/>
    <property type="evidence" value="ECO:0007669"/>
    <property type="project" value="InterPro"/>
</dbReference>